<feature type="transmembrane region" description="Helical" evidence="1">
    <location>
        <begin position="6"/>
        <end position="28"/>
    </location>
</feature>
<feature type="transmembrane region" description="Helical" evidence="1">
    <location>
        <begin position="40"/>
        <end position="60"/>
    </location>
</feature>
<keyword evidence="1" id="KW-0812">Transmembrane</keyword>
<dbReference type="AlphaFoldDB" id="A0A974HEL5"/>
<gene>
    <name evidence="2" type="ORF">XELAEV_18034127mg</name>
</gene>
<evidence type="ECO:0000256" key="1">
    <source>
        <dbReference type="SAM" id="Phobius"/>
    </source>
</evidence>
<dbReference type="Proteomes" id="UP000694892">
    <property type="component" value="Chromosome 6S"/>
</dbReference>
<reference evidence="3" key="1">
    <citation type="journal article" date="2016" name="Nature">
        <title>Genome evolution in the allotetraploid frog Xenopus laevis.</title>
        <authorList>
            <person name="Session A.M."/>
            <person name="Uno Y."/>
            <person name="Kwon T."/>
            <person name="Chapman J.A."/>
            <person name="Toyoda A."/>
            <person name="Takahashi S."/>
            <person name="Fukui A."/>
            <person name="Hikosaka A."/>
            <person name="Suzuki A."/>
            <person name="Kondo M."/>
            <person name="van Heeringen S.J."/>
            <person name="Quigley I."/>
            <person name="Heinz S."/>
            <person name="Ogino H."/>
            <person name="Ochi H."/>
            <person name="Hellsten U."/>
            <person name="Lyons J.B."/>
            <person name="Simakov O."/>
            <person name="Putnam N."/>
            <person name="Stites J."/>
            <person name="Kuroki Y."/>
            <person name="Tanaka T."/>
            <person name="Michiue T."/>
            <person name="Watanabe M."/>
            <person name="Bogdanovic O."/>
            <person name="Lister R."/>
            <person name="Georgiou G."/>
            <person name="Paranjpe S.S."/>
            <person name="van Kruijsbergen I."/>
            <person name="Shu S."/>
            <person name="Carlson J."/>
            <person name="Kinoshita T."/>
            <person name="Ohta Y."/>
            <person name="Mawaribuchi S."/>
            <person name="Jenkins J."/>
            <person name="Grimwood J."/>
            <person name="Schmutz J."/>
            <person name="Mitros T."/>
            <person name="Mozaffari S.V."/>
            <person name="Suzuki Y."/>
            <person name="Haramoto Y."/>
            <person name="Yamamoto T.S."/>
            <person name="Takagi C."/>
            <person name="Heald R."/>
            <person name="Miller K."/>
            <person name="Haudenschild C."/>
            <person name="Kitzman J."/>
            <person name="Nakayama T."/>
            <person name="Izutsu Y."/>
            <person name="Robert J."/>
            <person name="Fortriede J."/>
            <person name="Burns K."/>
            <person name="Lotay V."/>
            <person name="Karimi K."/>
            <person name="Yasuoka Y."/>
            <person name="Dichmann D.S."/>
            <person name="Flajnik M.F."/>
            <person name="Houston D.W."/>
            <person name="Shendure J."/>
            <person name="DuPasquier L."/>
            <person name="Vize P.D."/>
            <person name="Zorn A.M."/>
            <person name="Ito M."/>
            <person name="Marcotte E.M."/>
            <person name="Wallingford J.B."/>
            <person name="Ito Y."/>
            <person name="Asashima M."/>
            <person name="Ueno N."/>
            <person name="Matsuda Y."/>
            <person name="Veenstra G.J."/>
            <person name="Fujiyama A."/>
            <person name="Harland R.M."/>
            <person name="Taira M."/>
            <person name="Rokhsar D.S."/>
        </authorList>
    </citation>
    <scope>NUCLEOTIDE SEQUENCE [LARGE SCALE GENOMIC DNA]</scope>
    <source>
        <strain evidence="3">J</strain>
    </source>
</reference>
<protein>
    <submittedName>
        <fullName evidence="2">Uncharacterized protein</fullName>
    </submittedName>
</protein>
<keyword evidence="1" id="KW-1133">Transmembrane helix</keyword>
<evidence type="ECO:0000313" key="3">
    <source>
        <dbReference type="Proteomes" id="UP000694892"/>
    </source>
</evidence>
<feature type="transmembrane region" description="Helical" evidence="1">
    <location>
        <begin position="66"/>
        <end position="89"/>
    </location>
</feature>
<organism evidence="2 3">
    <name type="scientific">Xenopus laevis</name>
    <name type="common">African clawed frog</name>
    <dbReference type="NCBI Taxonomy" id="8355"/>
    <lineage>
        <taxon>Eukaryota</taxon>
        <taxon>Metazoa</taxon>
        <taxon>Chordata</taxon>
        <taxon>Craniata</taxon>
        <taxon>Vertebrata</taxon>
        <taxon>Euteleostomi</taxon>
        <taxon>Amphibia</taxon>
        <taxon>Batrachia</taxon>
        <taxon>Anura</taxon>
        <taxon>Pipoidea</taxon>
        <taxon>Pipidae</taxon>
        <taxon>Xenopodinae</taxon>
        <taxon>Xenopus</taxon>
        <taxon>Xenopus</taxon>
    </lineage>
</organism>
<keyword evidence="1" id="KW-0472">Membrane</keyword>
<name>A0A974HEL5_XENLA</name>
<evidence type="ECO:0000313" key="2">
    <source>
        <dbReference type="EMBL" id="OCT75137.1"/>
    </source>
</evidence>
<dbReference type="EMBL" id="CM004477">
    <property type="protein sequence ID" value="OCT75137.1"/>
    <property type="molecule type" value="Genomic_DNA"/>
</dbReference>
<sequence length="129" mass="15004">MGLYGRFYLKLLCPLLTTLCHWVLRFWYQWAGISLGIPQILFFNLLFLFLFLAFFFGFCFGGFGHFMALVCPFFLFLFCHFLGFCLCGFRGRRQICPSLYLSAPLPNLWCFPDILFLPPSPSHLLTCGL</sequence>
<accession>A0A974HEL5</accession>
<proteinExistence type="predicted"/>